<evidence type="ECO:0000313" key="5">
    <source>
        <dbReference type="EMBL" id="CUN14022.1"/>
    </source>
</evidence>
<dbReference type="RefSeq" id="WP_005351092.1">
    <property type="nucleotide sequence ID" value="NZ_BLYK01000025.1"/>
</dbReference>
<dbReference type="GO" id="GO:0016757">
    <property type="term" value="F:glycosyltransferase activity"/>
    <property type="evidence" value="ECO:0007669"/>
    <property type="project" value="UniProtKB-KW"/>
</dbReference>
<accession>A0A174A3J6</accession>
<keyword evidence="2" id="KW-0808">Transferase</keyword>
<keyword evidence="3" id="KW-0175">Coiled coil</keyword>
<dbReference type="EMBL" id="CYZL01000004">
    <property type="protein sequence ID" value="CUN82116.1"/>
    <property type="molecule type" value="Genomic_DNA"/>
</dbReference>
<dbReference type="PANTHER" id="PTHR22916:SF51">
    <property type="entry name" value="GLYCOSYLTRANSFERASE EPSH-RELATED"/>
    <property type="match status" value="1"/>
</dbReference>
<gene>
    <name evidence="6" type="primary">kfoC_1</name>
    <name evidence="5" type="synonym">kfoC_4</name>
    <name evidence="6" type="ORF">ERS852450_00695</name>
    <name evidence="5" type="ORF">ERS852578_02441</name>
</gene>
<proteinExistence type="predicted"/>
<sequence length="417" mass="49110">MEAIKVSVVVPVYNVDEFLDNTLSDITGQTLREIEIICVDDGSTDNSCKIIEEWMEKDSRIQLIRQKNQYAGVARNNGLKQAHGKYVIFWDADDLFEHNALEVMYAQAEQENSDICICEARKYDNAKEKYIPSDAYLKEDLLPGKQTFNKFDVPDYIFNLTNNVPWNKLYLKEFITKNKLQYQAIKQANDTYFTIMALFLAERITYVKDVLIAYRVNNDESLSGKASDTVFCAYDSWLYAKEHIEKYPDFNLVRFSFLNRALSGFYHALNIQTTFESYEKLYRKLVEEGFHEFGLDECTEENIYAVWMYKDMQKMYETEPADFLVQKSITRRVNNENNNVRRKILREKNAVLRENVQALKEDKKTLQSDKKKLQEEKKKLEGEKKKLQKEIDNIKQSKAYRLGNKLLWLPRKVVKRG</sequence>
<evidence type="ECO:0000259" key="4">
    <source>
        <dbReference type="Pfam" id="PF00535"/>
    </source>
</evidence>
<dbReference type="Proteomes" id="UP000095679">
    <property type="component" value="Unassembled WGS sequence"/>
</dbReference>
<evidence type="ECO:0000313" key="8">
    <source>
        <dbReference type="Proteomes" id="UP000095679"/>
    </source>
</evidence>
<dbReference type="GeneID" id="75047356"/>
<reference evidence="7 8" key="1">
    <citation type="submission" date="2015-09" db="EMBL/GenBank/DDBJ databases">
        <authorList>
            <consortium name="Pathogen Informatics"/>
        </authorList>
    </citation>
    <scope>NUCLEOTIDE SEQUENCE [LARGE SCALE GENOMIC DNA]</scope>
    <source>
        <strain evidence="6 8">2789STDY5834835</strain>
        <strain evidence="5 7">2789STDY5834966</strain>
    </source>
</reference>
<dbReference type="OrthoDB" id="1640114at2"/>
<name>A0A174A3J6_9FIRM</name>
<evidence type="ECO:0000313" key="6">
    <source>
        <dbReference type="EMBL" id="CUN82116.1"/>
    </source>
</evidence>
<evidence type="ECO:0000313" key="7">
    <source>
        <dbReference type="Proteomes" id="UP000095390"/>
    </source>
</evidence>
<keyword evidence="1" id="KW-0328">Glycosyltransferase</keyword>
<dbReference type="CDD" id="cd00761">
    <property type="entry name" value="Glyco_tranf_GTA_type"/>
    <property type="match status" value="1"/>
</dbReference>
<evidence type="ECO:0000256" key="3">
    <source>
        <dbReference type="SAM" id="Coils"/>
    </source>
</evidence>
<feature type="domain" description="Glycosyltransferase 2-like" evidence="4">
    <location>
        <begin position="7"/>
        <end position="148"/>
    </location>
</feature>
<dbReference type="Pfam" id="PF00535">
    <property type="entry name" value="Glycos_transf_2"/>
    <property type="match status" value="1"/>
</dbReference>
<dbReference type="SUPFAM" id="SSF53448">
    <property type="entry name" value="Nucleotide-diphospho-sugar transferases"/>
    <property type="match status" value="1"/>
</dbReference>
<dbReference type="PANTHER" id="PTHR22916">
    <property type="entry name" value="GLYCOSYLTRANSFERASE"/>
    <property type="match status" value="1"/>
</dbReference>
<dbReference type="Gene3D" id="3.90.550.10">
    <property type="entry name" value="Spore Coat Polysaccharide Biosynthesis Protein SpsA, Chain A"/>
    <property type="match status" value="1"/>
</dbReference>
<evidence type="ECO:0000256" key="2">
    <source>
        <dbReference type="ARBA" id="ARBA00022679"/>
    </source>
</evidence>
<evidence type="ECO:0000256" key="1">
    <source>
        <dbReference type="ARBA" id="ARBA00022676"/>
    </source>
</evidence>
<dbReference type="InterPro" id="IPR001173">
    <property type="entry name" value="Glyco_trans_2-like"/>
</dbReference>
<feature type="coiled-coil region" evidence="3">
    <location>
        <begin position="342"/>
        <end position="397"/>
    </location>
</feature>
<dbReference type="AlphaFoldDB" id="A0A174A3J6"/>
<protein>
    <submittedName>
        <fullName evidence="6">Chondroitin polymerase</fullName>
    </submittedName>
</protein>
<dbReference type="Proteomes" id="UP000095390">
    <property type="component" value="Unassembled WGS sequence"/>
</dbReference>
<dbReference type="EMBL" id="CYYC01000036">
    <property type="protein sequence ID" value="CUN14022.1"/>
    <property type="molecule type" value="Genomic_DNA"/>
</dbReference>
<dbReference type="InterPro" id="IPR029044">
    <property type="entry name" value="Nucleotide-diphossugar_trans"/>
</dbReference>
<organism evidence="6 8">
    <name type="scientific">Anaerobutyricum hallii</name>
    <dbReference type="NCBI Taxonomy" id="39488"/>
    <lineage>
        <taxon>Bacteria</taxon>
        <taxon>Bacillati</taxon>
        <taxon>Bacillota</taxon>
        <taxon>Clostridia</taxon>
        <taxon>Lachnospirales</taxon>
        <taxon>Lachnospiraceae</taxon>
        <taxon>Anaerobutyricum</taxon>
    </lineage>
</organism>